<comment type="similarity">
    <text evidence="1 2">Belongs to the outer membrane factor (OMF) (TC 1.B.17) family.</text>
</comment>
<dbReference type="Gene3D" id="2.20.200.10">
    <property type="entry name" value="Outer membrane efflux proteins (OEP)"/>
    <property type="match status" value="1"/>
</dbReference>
<protein>
    <submittedName>
        <fullName evidence="4">Outer membrane protein OprM</fullName>
    </submittedName>
</protein>
<keyword evidence="2" id="KW-0812">Transmembrane</keyword>
<keyword evidence="2" id="KW-0564">Palmitate</keyword>
<dbReference type="SUPFAM" id="SSF56954">
    <property type="entry name" value="Outer membrane efflux proteins (OEP)"/>
    <property type="match status" value="1"/>
</dbReference>
<dbReference type="GO" id="GO:0015562">
    <property type="term" value="F:efflux transmembrane transporter activity"/>
    <property type="evidence" value="ECO:0007669"/>
    <property type="project" value="InterPro"/>
</dbReference>
<organism evidence="4 5">
    <name type="scientific">Paraburkholderia caffeinitolerans</name>
    <dbReference type="NCBI Taxonomy" id="1723730"/>
    <lineage>
        <taxon>Bacteria</taxon>
        <taxon>Pseudomonadati</taxon>
        <taxon>Pseudomonadota</taxon>
        <taxon>Betaproteobacteria</taxon>
        <taxon>Burkholderiales</taxon>
        <taxon>Burkholderiaceae</taxon>
        <taxon>Paraburkholderia</taxon>
    </lineage>
</organism>
<feature type="region of interest" description="Disordered" evidence="3">
    <location>
        <begin position="503"/>
        <end position="535"/>
    </location>
</feature>
<dbReference type="InterPro" id="IPR003423">
    <property type="entry name" value="OMP_efflux"/>
</dbReference>
<dbReference type="Pfam" id="PF02321">
    <property type="entry name" value="OEP"/>
    <property type="match status" value="2"/>
</dbReference>
<keyword evidence="2" id="KW-1134">Transmembrane beta strand</keyword>
<keyword evidence="2" id="KW-0449">Lipoprotein</keyword>
<keyword evidence="2" id="KW-0472">Membrane</keyword>
<dbReference type="Proteomes" id="UP000494119">
    <property type="component" value="Unassembled WGS sequence"/>
</dbReference>
<proteinExistence type="inferred from homology"/>
<dbReference type="NCBIfam" id="TIGR01845">
    <property type="entry name" value="outer_NodT"/>
    <property type="match status" value="1"/>
</dbReference>
<sequence length="535" mass="55701">MKRNRILGRILSDGADGADGAPIKARLSLASHLVGLRTGSAALCAIFASACTWGPGGAPPAMPEPAHYGVEAQPAQTVAAQGVAQQFVTGTQPAPQWWALYGSPELDGLVDEGLANNPNLASADHSLQAAREQLRAQIGSTMLPTVDALGFAQRQHVPAPAQLGVDKLQYDVFAGLVRASYTFDIFGATRLNNTALAARVNMQAFQYEAARRALAANIVTSALGAATLHAQIDATERLVALANAQADDMQKRYALGAASHTDLLNAQQSAASLAANLPGLRQQLSALRHALAVLLGRTPDAAPPNLDLASLTLPAQVPVVVPSELLKSRPDIQAAGAALIAASADVGAATAQMFPSITLSADLGKAGFSWPMLTSGAGALWILGASLTQPLFHGGALLAQRRAALQSYDAANASYKQTVLAAFQDVATRLAALEHDAQALDAASTSAQTAQGVFEETNARYRLGAVPYYAVRQSEQQWRNARLDEIRYRGTRLSDTAALFQAMGQPPTGADASASNAQARDANANGTPTTTPARD</sequence>
<dbReference type="InterPro" id="IPR010131">
    <property type="entry name" value="MdtP/NodT-like"/>
</dbReference>
<dbReference type="PANTHER" id="PTHR30203:SF33">
    <property type="entry name" value="BLR4455 PROTEIN"/>
    <property type="match status" value="1"/>
</dbReference>
<comment type="subcellular location">
    <subcellularLocation>
        <location evidence="2">Cell membrane</location>
        <topology evidence="2">Lipid-anchor</topology>
    </subcellularLocation>
</comment>
<dbReference type="PANTHER" id="PTHR30203">
    <property type="entry name" value="OUTER MEMBRANE CATION EFFLUX PROTEIN"/>
    <property type="match status" value="1"/>
</dbReference>
<evidence type="ECO:0000256" key="2">
    <source>
        <dbReference type="RuleBase" id="RU362097"/>
    </source>
</evidence>
<dbReference type="RefSeq" id="WP_129561966.1">
    <property type="nucleotide sequence ID" value="NZ_CADIKL010000032.1"/>
</dbReference>
<name>A0A6J5GGR9_9BURK</name>
<evidence type="ECO:0000313" key="4">
    <source>
        <dbReference type="EMBL" id="CAB3800487.1"/>
    </source>
</evidence>
<evidence type="ECO:0000256" key="1">
    <source>
        <dbReference type="ARBA" id="ARBA00007613"/>
    </source>
</evidence>
<keyword evidence="5" id="KW-1185">Reference proteome</keyword>
<gene>
    <name evidence="4" type="primary">oprM_9</name>
    <name evidence="4" type="ORF">LMG28688_05162</name>
</gene>
<dbReference type="AlphaFoldDB" id="A0A6J5GGR9"/>
<dbReference type="GO" id="GO:0005886">
    <property type="term" value="C:plasma membrane"/>
    <property type="evidence" value="ECO:0007669"/>
    <property type="project" value="UniProtKB-SubCell"/>
</dbReference>
<reference evidence="4 5" key="1">
    <citation type="submission" date="2020-04" db="EMBL/GenBank/DDBJ databases">
        <authorList>
            <person name="De Canck E."/>
        </authorList>
    </citation>
    <scope>NUCLEOTIDE SEQUENCE [LARGE SCALE GENOMIC DNA]</scope>
    <source>
        <strain evidence="4 5">LMG 28688</strain>
    </source>
</reference>
<evidence type="ECO:0000313" key="5">
    <source>
        <dbReference type="Proteomes" id="UP000494119"/>
    </source>
</evidence>
<evidence type="ECO:0000256" key="3">
    <source>
        <dbReference type="SAM" id="MobiDB-lite"/>
    </source>
</evidence>
<accession>A0A6J5GGR9</accession>
<dbReference type="EMBL" id="CADIKL010000032">
    <property type="protein sequence ID" value="CAB3800487.1"/>
    <property type="molecule type" value="Genomic_DNA"/>
</dbReference>
<dbReference type="Gene3D" id="1.20.1600.10">
    <property type="entry name" value="Outer membrane efflux proteins (OEP)"/>
    <property type="match status" value="1"/>
</dbReference>